<dbReference type="EMBL" id="FMTS01000001">
    <property type="protein sequence ID" value="SCW47192.1"/>
    <property type="molecule type" value="Genomic_DNA"/>
</dbReference>
<dbReference type="InterPro" id="IPR036390">
    <property type="entry name" value="WH_DNA-bd_sf"/>
</dbReference>
<keyword evidence="4" id="KW-1185">Reference proteome</keyword>
<dbReference type="SUPFAM" id="SSF53067">
    <property type="entry name" value="Actin-like ATPase domain"/>
    <property type="match status" value="1"/>
</dbReference>
<reference evidence="4" key="1">
    <citation type="submission" date="2016-10" db="EMBL/GenBank/DDBJ databases">
        <authorList>
            <person name="Varghese N."/>
            <person name="Submissions S."/>
        </authorList>
    </citation>
    <scope>NUCLEOTIDE SEQUENCE [LARGE SCALE GENOMIC DNA]</scope>
    <source>
        <strain evidence="4">CGMCC 1.3431</strain>
    </source>
</reference>
<sequence length="415" mass="44683">MGADQRGGDEQVGTVRLEPRGHALGDSLSGTNLERAGDHNQRVTLQAIRAAGGPITRADITELTGLTAPAIANITKRLLNEGMILKAGRQLGGRGQPATKLVVNPDGAFSIGLNIDRDHIAIVALDFVGNVRARVCREVHFAMPDEVVAFFKAEVDKIVADKAIDMDRLIGIGIGIPDDLGRVPVANRPDAYHIWSEIDVAALFAEVLPVPVYVENDAAAASIGEMQFGHGLRHRSFIYTIISAGLGGGLVIDGHYYRGADGRSGEIGFLPVTDENGQPQTLEDMVSLYSLYDYLRKAGINASTPEDLESLGDSAKARVDAWLDRAADKLFEPFLVMSCAINPEAHFIGGRLPAAYIEQLCIRLNRKFAAYQGRIKTLPPVMRADLAVDAAARGAGILPFNDRFLPIREALMKTG</sequence>
<organism evidence="3 4">
    <name type="scientific">Asticcacaulis taihuensis</name>
    <dbReference type="NCBI Taxonomy" id="260084"/>
    <lineage>
        <taxon>Bacteria</taxon>
        <taxon>Pseudomonadati</taxon>
        <taxon>Pseudomonadota</taxon>
        <taxon>Alphaproteobacteria</taxon>
        <taxon>Caulobacterales</taxon>
        <taxon>Caulobacteraceae</taxon>
        <taxon>Asticcacaulis</taxon>
    </lineage>
</organism>
<gene>
    <name evidence="3" type="ORF">SAMN02927928_1464</name>
</gene>
<evidence type="ECO:0000313" key="3">
    <source>
        <dbReference type="EMBL" id="SCW47192.1"/>
    </source>
</evidence>
<dbReference type="Gene3D" id="1.10.10.10">
    <property type="entry name" value="Winged helix-like DNA-binding domain superfamily/Winged helix DNA-binding domain"/>
    <property type="match status" value="1"/>
</dbReference>
<dbReference type="InterPro" id="IPR036388">
    <property type="entry name" value="WH-like_DNA-bd_sf"/>
</dbReference>
<protein>
    <submittedName>
        <fullName evidence="3">Sugar kinase of the NBD/HSP70 family, may contain an N-terminal HTH domain</fullName>
    </submittedName>
</protein>
<keyword evidence="3" id="KW-0808">Transferase</keyword>
<dbReference type="GO" id="GO:0016301">
    <property type="term" value="F:kinase activity"/>
    <property type="evidence" value="ECO:0007669"/>
    <property type="project" value="UniProtKB-KW"/>
</dbReference>
<dbReference type="PANTHER" id="PTHR18964:SF149">
    <property type="entry name" value="BIFUNCTIONAL UDP-N-ACETYLGLUCOSAMINE 2-EPIMERASE_N-ACETYLMANNOSAMINE KINASE"/>
    <property type="match status" value="1"/>
</dbReference>
<dbReference type="AlphaFoldDB" id="A0A1G4QRL1"/>
<dbReference type="Gene3D" id="3.30.420.40">
    <property type="match status" value="2"/>
</dbReference>
<dbReference type="Proteomes" id="UP000199150">
    <property type="component" value="Unassembled WGS sequence"/>
</dbReference>
<proteinExistence type="inferred from homology"/>
<name>A0A1G4QRL1_9CAUL</name>
<keyword evidence="3" id="KW-0418">Kinase</keyword>
<accession>A0A1G4QRL1</accession>
<dbReference type="RefSeq" id="WP_090645532.1">
    <property type="nucleotide sequence ID" value="NZ_CBCRYE010000001.1"/>
</dbReference>
<dbReference type="PANTHER" id="PTHR18964">
    <property type="entry name" value="ROK (REPRESSOR, ORF, KINASE) FAMILY"/>
    <property type="match status" value="1"/>
</dbReference>
<dbReference type="InterPro" id="IPR000600">
    <property type="entry name" value="ROK"/>
</dbReference>
<dbReference type="OrthoDB" id="49685at2"/>
<evidence type="ECO:0000256" key="1">
    <source>
        <dbReference type="ARBA" id="ARBA00006479"/>
    </source>
</evidence>
<comment type="similarity">
    <text evidence="1">Belongs to the ROK (NagC/XylR) family.</text>
</comment>
<dbReference type="Pfam" id="PF00480">
    <property type="entry name" value="ROK"/>
    <property type="match status" value="1"/>
</dbReference>
<feature type="region of interest" description="Disordered" evidence="2">
    <location>
        <begin position="1"/>
        <end position="34"/>
    </location>
</feature>
<evidence type="ECO:0000313" key="4">
    <source>
        <dbReference type="Proteomes" id="UP000199150"/>
    </source>
</evidence>
<dbReference type="InterPro" id="IPR043129">
    <property type="entry name" value="ATPase_NBD"/>
</dbReference>
<dbReference type="SUPFAM" id="SSF46785">
    <property type="entry name" value="Winged helix' DNA-binding domain"/>
    <property type="match status" value="1"/>
</dbReference>
<evidence type="ECO:0000256" key="2">
    <source>
        <dbReference type="SAM" id="MobiDB-lite"/>
    </source>
</evidence>
<dbReference type="STRING" id="260084.SAMN02927928_1464"/>